<dbReference type="InterPro" id="IPR058240">
    <property type="entry name" value="rSAM_sf"/>
</dbReference>
<comment type="caution">
    <text evidence="7">The sequence shown here is derived from an EMBL/GenBank/DDBJ whole genome shotgun (WGS) entry which is preliminary data.</text>
</comment>
<gene>
    <name evidence="7" type="ORF">S01H1_64006</name>
</gene>
<reference evidence="7" key="1">
    <citation type="journal article" date="2014" name="Front. Microbiol.">
        <title>High frequency of phylogenetically diverse reductive dehalogenase-homologous genes in deep subseafloor sedimentary metagenomes.</title>
        <authorList>
            <person name="Kawai M."/>
            <person name="Futagami T."/>
            <person name="Toyoda A."/>
            <person name="Takaki Y."/>
            <person name="Nishi S."/>
            <person name="Hori S."/>
            <person name="Arai W."/>
            <person name="Tsubouchi T."/>
            <person name="Morono Y."/>
            <person name="Uchiyama I."/>
            <person name="Ito T."/>
            <person name="Fujiyama A."/>
            <person name="Inagaki F."/>
            <person name="Takami H."/>
        </authorList>
    </citation>
    <scope>NUCLEOTIDE SEQUENCE</scope>
    <source>
        <strain evidence="7">Expedition CK06-06</strain>
    </source>
</reference>
<dbReference type="PANTHER" id="PTHR43409">
    <property type="entry name" value="ANAEROBIC MAGNESIUM-PROTOPORPHYRIN IX MONOMETHYL ESTER CYCLASE-RELATED"/>
    <property type="match status" value="1"/>
</dbReference>
<comment type="cofactor">
    <cofactor evidence="1">
        <name>[4Fe-4S] cluster</name>
        <dbReference type="ChEBI" id="CHEBI:49883"/>
    </cofactor>
</comment>
<accession>X0XTL6</accession>
<evidence type="ECO:0000259" key="6">
    <source>
        <dbReference type="PROSITE" id="PS51918"/>
    </source>
</evidence>
<dbReference type="EMBL" id="BARS01042161">
    <property type="protein sequence ID" value="GAG39953.1"/>
    <property type="molecule type" value="Genomic_DNA"/>
</dbReference>
<organism evidence="7">
    <name type="scientific">marine sediment metagenome</name>
    <dbReference type="NCBI Taxonomy" id="412755"/>
    <lineage>
        <taxon>unclassified sequences</taxon>
        <taxon>metagenomes</taxon>
        <taxon>ecological metagenomes</taxon>
    </lineage>
</organism>
<dbReference type="InterPro" id="IPR007197">
    <property type="entry name" value="rSAM"/>
</dbReference>
<dbReference type="GO" id="GO:0003824">
    <property type="term" value="F:catalytic activity"/>
    <property type="evidence" value="ECO:0007669"/>
    <property type="project" value="InterPro"/>
</dbReference>
<dbReference type="InterPro" id="IPR023404">
    <property type="entry name" value="rSAM_horseshoe"/>
</dbReference>
<evidence type="ECO:0000256" key="1">
    <source>
        <dbReference type="ARBA" id="ARBA00001966"/>
    </source>
</evidence>
<evidence type="ECO:0000256" key="4">
    <source>
        <dbReference type="ARBA" id="ARBA00023004"/>
    </source>
</evidence>
<dbReference type="CDD" id="cd01335">
    <property type="entry name" value="Radical_SAM"/>
    <property type="match status" value="1"/>
</dbReference>
<dbReference type="Gene3D" id="3.80.30.20">
    <property type="entry name" value="tm_1862 like domain"/>
    <property type="match status" value="1"/>
</dbReference>
<feature type="non-terminal residue" evidence="7">
    <location>
        <position position="251"/>
    </location>
</feature>
<dbReference type="AlphaFoldDB" id="X0XTL6"/>
<sequence length="251" mass="29269">VNVEKYMNFVGKRSLIMITSRGCPYSCTFCNSYKSWGRQFRKRSADSILEEVDLLIKNYAVEDILFVDDNMTIDKKRFMAIANGLKCRDITWSTVNVSSFNTDEEMLDAMKASGCHQISISVESAVDSTLKAIKKPVDLERTKEIVSYCRKIGIICRICYISGLPYDSKKDMLETFRYSEEVRGDWNQYSILVPYPGTDIFNFCHDNDYFIEKNLDLSKFTQRQGFLNAQNWDREWVKNVTYDYNIITNFL</sequence>
<keyword evidence="4" id="KW-0408">Iron</keyword>
<dbReference type="SFLD" id="SFLDS00029">
    <property type="entry name" value="Radical_SAM"/>
    <property type="match status" value="1"/>
</dbReference>
<feature type="non-terminal residue" evidence="7">
    <location>
        <position position="1"/>
    </location>
</feature>
<keyword evidence="5" id="KW-0411">Iron-sulfur</keyword>
<dbReference type="PANTHER" id="PTHR43409:SF7">
    <property type="entry name" value="BLL1977 PROTEIN"/>
    <property type="match status" value="1"/>
</dbReference>
<evidence type="ECO:0000256" key="2">
    <source>
        <dbReference type="ARBA" id="ARBA00022691"/>
    </source>
</evidence>
<protein>
    <recommendedName>
        <fullName evidence="6">Radical SAM core domain-containing protein</fullName>
    </recommendedName>
</protein>
<dbReference type="GO" id="GO:0005829">
    <property type="term" value="C:cytosol"/>
    <property type="evidence" value="ECO:0007669"/>
    <property type="project" value="TreeGrafter"/>
</dbReference>
<evidence type="ECO:0000256" key="5">
    <source>
        <dbReference type="ARBA" id="ARBA00023014"/>
    </source>
</evidence>
<dbReference type="InterPro" id="IPR051198">
    <property type="entry name" value="BchE-like"/>
</dbReference>
<dbReference type="SUPFAM" id="SSF102114">
    <property type="entry name" value="Radical SAM enzymes"/>
    <property type="match status" value="1"/>
</dbReference>
<feature type="domain" description="Radical SAM core" evidence="6">
    <location>
        <begin position="9"/>
        <end position="230"/>
    </location>
</feature>
<name>X0XTL6_9ZZZZ</name>
<dbReference type="GO" id="GO:0051536">
    <property type="term" value="F:iron-sulfur cluster binding"/>
    <property type="evidence" value="ECO:0007669"/>
    <property type="project" value="UniProtKB-KW"/>
</dbReference>
<proteinExistence type="predicted"/>
<dbReference type="SFLD" id="SFLDG01082">
    <property type="entry name" value="B12-binding_domain_containing"/>
    <property type="match status" value="1"/>
</dbReference>
<dbReference type="PROSITE" id="PS51918">
    <property type="entry name" value="RADICAL_SAM"/>
    <property type="match status" value="1"/>
</dbReference>
<dbReference type="GO" id="GO:0046872">
    <property type="term" value="F:metal ion binding"/>
    <property type="evidence" value="ECO:0007669"/>
    <property type="project" value="UniProtKB-KW"/>
</dbReference>
<dbReference type="Pfam" id="PF04055">
    <property type="entry name" value="Radical_SAM"/>
    <property type="match status" value="1"/>
</dbReference>
<evidence type="ECO:0000313" key="7">
    <source>
        <dbReference type="EMBL" id="GAG39953.1"/>
    </source>
</evidence>
<keyword evidence="2" id="KW-0949">S-adenosyl-L-methionine</keyword>
<keyword evidence="3" id="KW-0479">Metal-binding</keyword>
<dbReference type="InterPro" id="IPR006638">
    <property type="entry name" value="Elp3/MiaA/NifB-like_rSAM"/>
</dbReference>
<dbReference type="SMART" id="SM00729">
    <property type="entry name" value="Elp3"/>
    <property type="match status" value="1"/>
</dbReference>
<evidence type="ECO:0000256" key="3">
    <source>
        <dbReference type="ARBA" id="ARBA00022723"/>
    </source>
</evidence>